<reference evidence="2" key="1">
    <citation type="submission" date="2023-07" db="EMBL/GenBank/DDBJ databases">
        <title>30 novel species of actinomycetes from the DSMZ collection.</title>
        <authorList>
            <person name="Nouioui I."/>
        </authorList>
    </citation>
    <scope>NUCLEOTIDE SEQUENCE [LARGE SCALE GENOMIC DNA]</scope>
    <source>
        <strain evidence="2">DSM 45834</strain>
    </source>
</reference>
<dbReference type="EMBL" id="JAVREJ010000017">
    <property type="protein sequence ID" value="MDT0352181.1"/>
    <property type="molecule type" value="Genomic_DNA"/>
</dbReference>
<dbReference type="RefSeq" id="WP_311558691.1">
    <property type="nucleotide sequence ID" value="NZ_JAVREJ010000017.1"/>
</dbReference>
<keyword evidence="2" id="KW-1185">Reference proteome</keyword>
<gene>
    <name evidence="1" type="ORF">RM445_21865</name>
</gene>
<protein>
    <submittedName>
        <fullName evidence="1">Uncharacterized protein</fullName>
    </submittedName>
</protein>
<evidence type="ECO:0000313" key="1">
    <source>
        <dbReference type="EMBL" id="MDT0352181.1"/>
    </source>
</evidence>
<dbReference type="Proteomes" id="UP001183202">
    <property type="component" value="Unassembled WGS sequence"/>
</dbReference>
<accession>A0ABU2NE12</accession>
<evidence type="ECO:0000313" key="2">
    <source>
        <dbReference type="Proteomes" id="UP001183202"/>
    </source>
</evidence>
<name>A0ABU2NE12_9PSEU</name>
<proteinExistence type="predicted"/>
<comment type="caution">
    <text evidence="1">The sequence shown here is derived from an EMBL/GenBank/DDBJ whole genome shotgun (WGS) entry which is preliminary data.</text>
</comment>
<sequence length="54" mass="6033">MTHDEALAILPPDVAARLWQMAQQPTVTDEQIDTLVHLFKQTSAAAGYRVPTRE</sequence>
<organism evidence="1 2">
    <name type="scientific">Pseudonocardia charpentierae</name>
    <dbReference type="NCBI Taxonomy" id="3075545"/>
    <lineage>
        <taxon>Bacteria</taxon>
        <taxon>Bacillati</taxon>
        <taxon>Actinomycetota</taxon>
        <taxon>Actinomycetes</taxon>
        <taxon>Pseudonocardiales</taxon>
        <taxon>Pseudonocardiaceae</taxon>
        <taxon>Pseudonocardia</taxon>
    </lineage>
</organism>